<evidence type="ECO:0000313" key="7">
    <source>
        <dbReference type="Proteomes" id="UP000613840"/>
    </source>
</evidence>
<keyword evidence="2" id="KW-0805">Transcription regulation</keyword>
<accession>A0A917SG19</accession>
<dbReference type="InterPro" id="IPR036390">
    <property type="entry name" value="WH_DNA-bd_sf"/>
</dbReference>
<name>A0A917SG19_9ACTN</name>
<sequence length="312" mass="33210">MLSGRVPDLSAMSLLCAVDRAGSLSAAAGEMGYSQQAASSRMRSLEAQIGAELVRRSPTGSQLTQTGRLVAGWAQDVLGAAERMDFGIAALHERRAARMRVAASLTTSAHLVPTWLVELHRQQVRVGDRPTDVELITGNSEKVINAVRNDKAVVGFIETPELPKDLKHRVVGHDELVVVVAPGHPWARRRTGVTLEQLAKTPLVTREPGSGTRRSLELILGDRLPGTEQAEPAAELSTEGAIKAAIGGGLAPGVLSRLSVADDLALGRLTAVRVRDHELLRPLAAIWRTGRYPSQGPGRDLVSIAARGENAA</sequence>
<dbReference type="InterPro" id="IPR036388">
    <property type="entry name" value="WH-like_DNA-bd_sf"/>
</dbReference>
<comment type="similarity">
    <text evidence="1">Belongs to the LysR transcriptional regulatory family.</text>
</comment>
<evidence type="ECO:0000313" key="6">
    <source>
        <dbReference type="EMBL" id="GGL74804.1"/>
    </source>
</evidence>
<feature type="domain" description="HTH lysR-type" evidence="5">
    <location>
        <begin position="7"/>
        <end position="64"/>
    </location>
</feature>
<dbReference type="SUPFAM" id="SSF53850">
    <property type="entry name" value="Periplasmic binding protein-like II"/>
    <property type="match status" value="1"/>
</dbReference>
<dbReference type="EMBL" id="BMMZ01000010">
    <property type="protein sequence ID" value="GGL74804.1"/>
    <property type="molecule type" value="Genomic_DNA"/>
</dbReference>
<reference evidence="6" key="2">
    <citation type="submission" date="2020-09" db="EMBL/GenBank/DDBJ databases">
        <authorList>
            <person name="Sun Q."/>
            <person name="Zhou Y."/>
        </authorList>
    </citation>
    <scope>NUCLEOTIDE SEQUENCE</scope>
    <source>
        <strain evidence="6">CGMCC 4.7306</strain>
    </source>
</reference>
<dbReference type="Gene3D" id="1.10.10.10">
    <property type="entry name" value="Winged helix-like DNA-binding domain superfamily/Winged helix DNA-binding domain"/>
    <property type="match status" value="1"/>
</dbReference>
<dbReference type="GO" id="GO:0003700">
    <property type="term" value="F:DNA-binding transcription factor activity"/>
    <property type="evidence" value="ECO:0007669"/>
    <property type="project" value="InterPro"/>
</dbReference>
<gene>
    <name evidence="6" type="ORF">GCM10011575_36270</name>
</gene>
<dbReference type="PANTHER" id="PTHR30126">
    <property type="entry name" value="HTH-TYPE TRANSCRIPTIONAL REGULATOR"/>
    <property type="match status" value="1"/>
</dbReference>
<evidence type="ECO:0000256" key="4">
    <source>
        <dbReference type="ARBA" id="ARBA00023163"/>
    </source>
</evidence>
<dbReference type="PANTHER" id="PTHR30126:SF39">
    <property type="entry name" value="HTH-TYPE TRANSCRIPTIONAL REGULATOR CYSL"/>
    <property type="match status" value="1"/>
</dbReference>
<evidence type="ECO:0000256" key="1">
    <source>
        <dbReference type="ARBA" id="ARBA00009437"/>
    </source>
</evidence>
<dbReference type="Proteomes" id="UP000613840">
    <property type="component" value="Unassembled WGS sequence"/>
</dbReference>
<dbReference type="AlphaFoldDB" id="A0A917SG19"/>
<evidence type="ECO:0000256" key="2">
    <source>
        <dbReference type="ARBA" id="ARBA00023015"/>
    </source>
</evidence>
<evidence type="ECO:0000259" key="5">
    <source>
        <dbReference type="PROSITE" id="PS50931"/>
    </source>
</evidence>
<dbReference type="PROSITE" id="PS50931">
    <property type="entry name" value="HTH_LYSR"/>
    <property type="match status" value="1"/>
</dbReference>
<evidence type="ECO:0000256" key="3">
    <source>
        <dbReference type="ARBA" id="ARBA00023125"/>
    </source>
</evidence>
<dbReference type="Pfam" id="PF03466">
    <property type="entry name" value="LysR_substrate"/>
    <property type="match status" value="1"/>
</dbReference>
<proteinExistence type="inferred from homology"/>
<keyword evidence="3" id="KW-0238">DNA-binding</keyword>
<dbReference type="InterPro" id="IPR005119">
    <property type="entry name" value="LysR_subst-bd"/>
</dbReference>
<protein>
    <submittedName>
        <fullName evidence="6">Transcriptional regulator</fullName>
    </submittedName>
</protein>
<dbReference type="Pfam" id="PF00126">
    <property type="entry name" value="HTH_1"/>
    <property type="match status" value="1"/>
</dbReference>
<reference evidence="6" key="1">
    <citation type="journal article" date="2014" name="Int. J. Syst. Evol. Microbiol.">
        <title>Complete genome sequence of Corynebacterium casei LMG S-19264T (=DSM 44701T), isolated from a smear-ripened cheese.</title>
        <authorList>
            <consortium name="US DOE Joint Genome Institute (JGI-PGF)"/>
            <person name="Walter F."/>
            <person name="Albersmeier A."/>
            <person name="Kalinowski J."/>
            <person name="Ruckert C."/>
        </authorList>
    </citation>
    <scope>NUCLEOTIDE SEQUENCE</scope>
    <source>
        <strain evidence="6">CGMCC 4.7306</strain>
    </source>
</reference>
<keyword evidence="4" id="KW-0804">Transcription</keyword>
<dbReference type="GO" id="GO:0000976">
    <property type="term" value="F:transcription cis-regulatory region binding"/>
    <property type="evidence" value="ECO:0007669"/>
    <property type="project" value="TreeGrafter"/>
</dbReference>
<keyword evidence="7" id="KW-1185">Reference proteome</keyword>
<organism evidence="6 7">
    <name type="scientific">Microlunatus endophyticus</name>
    <dbReference type="NCBI Taxonomy" id="1716077"/>
    <lineage>
        <taxon>Bacteria</taxon>
        <taxon>Bacillati</taxon>
        <taxon>Actinomycetota</taxon>
        <taxon>Actinomycetes</taxon>
        <taxon>Propionibacteriales</taxon>
        <taxon>Propionibacteriaceae</taxon>
        <taxon>Microlunatus</taxon>
    </lineage>
</organism>
<dbReference type="SUPFAM" id="SSF46785">
    <property type="entry name" value="Winged helix' DNA-binding domain"/>
    <property type="match status" value="1"/>
</dbReference>
<comment type="caution">
    <text evidence="6">The sequence shown here is derived from an EMBL/GenBank/DDBJ whole genome shotgun (WGS) entry which is preliminary data.</text>
</comment>
<dbReference type="InterPro" id="IPR000847">
    <property type="entry name" value="LysR_HTH_N"/>
</dbReference>
<dbReference type="Gene3D" id="3.40.190.10">
    <property type="entry name" value="Periplasmic binding protein-like II"/>
    <property type="match status" value="2"/>
</dbReference>